<evidence type="ECO:0000313" key="3">
    <source>
        <dbReference type="Proteomes" id="UP000078113"/>
    </source>
</evidence>
<evidence type="ECO:0000313" key="2">
    <source>
        <dbReference type="EMBL" id="KAE8263086.1"/>
    </source>
</evidence>
<reference evidence="2" key="2">
    <citation type="journal article" date="2019" name="IMA Fungus">
        <title>Genome sequencing and comparison of five Tilletia species to identify candidate genes for the detection of regulated species infecting wheat.</title>
        <authorList>
            <person name="Nguyen H.D.T."/>
            <person name="Sultana T."/>
            <person name="Kesanakurti P."/>
            <person name="Hambleton S."/>
        </authorList>
    </citation>
    <scope>NUCLEOTIDE SEQUENCE</scope>
    <source>
        <strain evidence="2">DAOMC 236422</strain>
    </source>
</reference>
<dbReference type="EMBL" id="LWDG02000701">
    <property type="protein sequence ID" value="KAE8263086.1"/>
    <property type="molecule type" value="Genomic_DNA"/>
</dbReference>
<feature type="region of interest" description="Disordered" evidence="1">
    <location>
        <begin position="36"/>
        <end position="76"/>
    </location>
</feature>
<protein>
    <submittedName>
        <fullName evidence="2">Uncharacterized protein</fullName>
    </submittedName>
</protein>
<comment type="caution">
    <text evidence="2">The sequence shown here is derived from an EMBL/GenBank/DDBJ whole genome shotgun (WGS) entry which is preliminary data.</text>
</comment>
<dbReference type="AlphaFoldDB" id="A0A8X7N231"/>
<keyword evidence="3" id="KW-1185">Reference proteome</keyword>
<name>A0A8X7N231_9BASI</name>
<organism evidence="2 3">
    <name type="scientific">Tilletia walkeri</name>
    <dbReference type="NCBI Taxonomy" id="117179"/>
    <lineage>
        <taxon>Eukaryota</taxon>
        <taxon>Fungi</taxon>
        <taxon>Dikarya</taxon>
        <taxon>Basidiomycota</taxon>
        <taxon>Ustilaginomycotina</taxon>
        <taxon>Exobasidiomycetes</taxon>
        <taxon>Tilletiales</taxon>
        <taxon>Tilletiaceae</taxon>
        <taxon>Tilletia</taxon>
    </lineage>
</organism>
<reference evidence="2" key="1">
    <citation type="submission" date="2016-04" db="EMBL/GenBank/DDBJ databases">
        <authorList>
            <person name="Nguyen H.D."/>
            <person name="Samba Siva P."/>
            <person name="Cullis J."/>
            <person name="Levesque C.A."/>
            <person name="Hambleton S."/>
        </authorList>
    </citation>
    <scope>NUCLEOTIDE SEQUENCE</scope>
    <source>
        <strain evidence="2">DAOMC 236422</strain>
    </source>
</reference>
<dbReference type="Proteomes" id="UP000078113">
    <property type="component" value="Unassembled WGS sequence"/>
</dbReference>
<feature type="compositionally biased region" description="Basic and acidic residues" evidence="1">
    <location>
        <begin position="107"/>
        <end position="127"/>
    </location>
</feature>
<accession>A0A8X7N231</accession>
<evidence type="ECO:0000256" key="1">
    <source>
        <dbReference type="SAM" id="MobiDB-lite"/>
    </source>
</evidence>
<sequence length="135" mass="14869">MNVRHRITCADVCHYLRPDSRDRLPVWRRRQVPPIPHALMPGRLDLKVGSTSRPAESQVPDATGSTSTEGKNAKFGERGTSAACKLPQAKLRHCAAPNFQRTPDVSARSKADRASHGQIHDDVDARSLQKPTEGL</sequence>
<proteinExistence type="predicted"/>
<feature type="region of interest" description="Disordered" evidence="1">
    <location>
        <begin position="94"/>
        <end position="135"/>
    </location>
</feature>
<gene>
    <name evidence="2" type="ORF">A4X09_0g7319</name>
</gene>